<reference evidence="6 7" key="1">
    <citation type="journal article" date="2019" name="Int. J. Syst. Evol. Microbiol.">
        <title>The Global Catalogue of Microorganisms (GCM) 10K type strain sequencing project: providing services to taxonomists for standard genome sequencing and annotation.</title>
        <authorList>
            <consortium name="The Broad Institute Genomics Platform"/>
            <consortium name="The Broad Institute Genome Sequencing Center for Infectious Disease"/>
            <person name="Wu L."/>
            <person name="Ma J."/>
        </authorList>
    </citation>
    <scope>NUCLEOTIDE SEQUENCE [LARGE SCALE GENOMIC DNA]</scope>
    <source>
        <strain evidence="6 7">JCM 16365</strain>
    </source>
</reference>
<dbReference type="Pfam" id="PF00440">
    <property type="entry name" value="TetR_N"/>
    <property type="match status" value="1"/>
</dbReference>
<dbReference type="PROSITE" id="PS50977">
    <property type="entry name" value="HTH_TETR_2"/>
    <property type="match status" value="1"/>
</dbReference>
<keyword evidence="3" id="KW-0804">Transcription</keyword>
<gene>
    <name evidence="6" type="ORF">GCM10009862_08200</name>
</gene>
<dbReference type="InterPro" id="IPR009057">
    <property type="entry name" value="Homeodomain-like_sf"/>
</dbReference>
<keyword evidence="2 4" id="KW-0238">DNA-binding</keyword>
<dbReference type="RefSeq" id="WP_344227159.1">
    <property type="nucleotide sequence ID" value="NZ_BAAARI010000004.1"/>
</dbReference>
<proteinExistence type="predicted"/>
<evidence type="ECO:0000313" key="6">
    <source>
        <dbReference type="EMBL" id="GAA2571708.1"/>
    </source>
</evidence>
<dbReference type="Gene3D" id="1.10.357.10">
    <property type="entry name" value="Tetracycline Repressor, domain 2"/>
    <property type="match status" value="1"/>
</dbReference>
<dbReference type="InterPro" id="IPR001647">
    <property type="entry name" value="HTH_TetR"/>
</dbReference>
<accession>A0ABN3P8W4</accession>
<dbReference type="InterPro" id="IPR050109">
    <property type="entry name" value="HTH-type_TetR-like_transc_reg"/>
</dbReference>
<protein>
    <recommendedName>
        <fullName evidence="5">HTH tetR-type domain-containing protein</fullName>
    </recommendedName>
</protein>
<dbReference type="InterPro" id="IPR054129">
    <property type="entry name" value="DesT_TetR_C"/>
</dbReference>
<name>A0ABN3P8W4_9MICO</name>
<dbReference type="PANTHER" id="PTHR30055:SF174">
    <property type="entry name" value="TRANSCRIPTIONAL REGULATORY PROTEIN (PROBABLY TETR-FAMILY)-RELATED"/>
    <property type="match status" value="1"/>
</dbReference>
<keyword evidence="7" id="KW-1185">Reference proteome</keyword>
<evidence type="ECO:0000313" key="7">
    <source>
        <dbReference type="Proteomes" id="UP001500274"/>
    </source>
</evidence>
<evidence type="ECO:0000256" key="1">
    <source>
        <dbReference type="ARBA" id="ARBA00023015"/>
    </source>
</evidence>
<evidence type="ECO:0000256" key="3">
    <source>
        <dbReference type="ARBA" id="ARBA00023163"/>
    </source>
</evidence>
<comment type="caution">
    <text evidence="6">The sequence shown here is derived from an EMBL/GenBank/DDBJ whole genome shotgun (WGS) entry which is preliminary data.</text>
</comment>
<sequence>MGSERRTRLSPEQRRAQLVALGVAFLADRPLDDLTIEELSERAEVSRALIFHYFGSRQGLHQAVVARAGDALLEATGPREELAAVERLRDTLRRIALFVRENRGTFFSLVRGVASGDPEVRLVVDRARDANAQRLREVFAELGVPVSPLLDVALRSWVAFAEEVLIELAVDDDVDIDDIVGFLERSVQGVVSAVTL</sequence>
<keyword evidence="1" id="KW-0805">Transcription regulation</keyword>
<feature type="domain" description="HTH tetR-type" evidence="5">
    <location>
        <begin position="12"/>
        <end position="72"/>
    </location>
</feature>
<evidence type="ECO:0000256" key="2">
    <source>
        <dbReference type="ARBA" id="ARBA00023125"/>
    </source>
</evidence>
<dbReference type="Proteomes" id="UP001500274">
    <property type="component" value="Unassembled WGS sequence"/>
</dbReference>
<organism evidence="6 7">
    <name type="scientific">Microbacterium binotii</name>
    <dbReference type="NCBI Taxonomy" id="462710"/>
    <lineage>
        <taxon>Bacteria</taxon>
        <taxon>Bacillati</taxon>
        <taxon>Actinomycetota</taxon>
        <taxon>Actinomycetes</taxon>
        <taxon>Micrococcales</taxon>
        <taxon>Microbacteriaceae</taxon>
        <taxon>Microbacterium</taxon>
    </lineage>
</organism>
<dbReference type="Pfam" id="PF21943">
    <property type="entry name" value="TetR_C_46"/>
    <property type="match status" value="1"/>
</dbReference>
<dbReference type="EMBL" id="BAAARI010000004">
    <property type="protein sequence ID" value="GAA2571708.1"/>
    <property type="molecule type" value="Genomic_DNA"/>
</dbReference>
<evidence type="ECO:0000259" key="5">
    <source>
        <dbReference type="PROSITE" id="PS50977"/>
    </source>
</evidence>
<dbReference type="SUPFAM" id="SSF46689">
    <property type="entry name" value="Homeodomain-like"/>
    <property type="match status" value="1"/>
</dbReference>
<evidence type="ECO:0000256" key="4">
    <source>
        <dbReference type="PROSITE-ProRule" id="PRU00335"/>
    </source>
</evidence>
<feature type="DNA-binding region" description="H-T-H motif" evidence="4">
    <location>
        <begin position="35"/>
        <end position="54"/>
    </location>
</feature>
<dbReference type="PANTHER" id="PTHR30055">
    <property type="entry name" value="HTH-TYPE TRANSCRIPTIONAL REGULATOR RUTR"/>
    <property type="match status" value="1"/>
</dbReference>